<proteinExistence type="predicted"/>
<organism evidence="2 3">
    <name type="scientific">Mycena pura</name>
    <dbReference type="NCBI Taxonomy" id="153505"/>
    <lineage>
        <taxon>Eukaryota</taxon>
        <taxon>Fungi</taxon>
        <taxon>Dikarya</taxon>
        <taxon>Basidiomycota</taxon>
        <taxon>Agaricomycotina</taxon>
        <taxon>Agaricomycetes</taxon>
        <taxon>Agaricomycetidae</taxon>
        <taxon>Agaricales</taxon>
        <taxon>Marasmiineae</taxon>
        <taxon>Mycenaceae</taxon>
        <taxon>Mycena</taxon>
    </lineage>
</organism>
<protein>
    <recommendedName>
        <fullName evidence="4">NAD(P)-binding protein</fullName>
    </recommendedName>
</protein>
<name>A0AAD6YAP8_9AGAR</name>
<dbReference type="EMBL" id="JARJCW010000028">
    <property type="protein sequence ID" value="KAJ7210518.1"/>
    <property type="molecule type" value="Genomic_DNA"/>
</dbReference>
<keyword evidence="1" id="KW-0560">Oxidoreductase</keyword>
<evidence type="ECO:0000256" key="1">
    <source>
        <dbReference type="ARBA" id="ARBA00023002"/>
    </source>
</evidence>
<dbReference type="InterPro" id="IPR036291">
    <property type="entry name" value="NAD(P)-bd_dom_sf"/>
</dbReference>
<dbReference type="Proteomes" id="UP001219525">
    <property type="component" value="Unassembled WGS sequence"/>
</dbReference>
<dbReference type="PANTHER" id="PTHR43157:SF31">
    <property type="entry name" value="PHOSPHATIDYLINOSITOL-GLYCAN BIOSYNTHESIS CLASS F PROTEIN"/>
    <property type="match status" value="1"/>
</dbReference>
<dbReference type="AlphaFoldDB" id="A0AAD6YAP8"/>
<keyword evidence="3" id="KW-1185">Reference proteome</keyword>
<dbReference type="InterPro" id="IPR002347">
    <property type="entry name" value="SDR_fam"/>
</dbReference>
<dbReference type="PANTHER" id="PTHR43157">
    <property type="entry name" value="PHOSPHATIDYLINOSITOL-GLYCAN BIOSYNTHESIS CLASS F PROTEIN-RELATED"/>
    <property type="match status" value="1"/>
</dbReference>
<dbReference type="PRINTS" id="PR00081">
    <property type="entry name" value="GDHRDH"/>
</dbReference>
<reference evidence="2" key="1">
    <citation type="submission" date="2023-03" db="EMBL/GenBank/DDBJ databases">
        <title>Massive genome expansion in bonnet fungi (Mycena s.s.) driven by repeated elements and novel gene families across ecological guilds.</title>
        <authorList>
            <consortium name="Lawrence Berkeley National Laboratory"/>
            <person name="Harder C.B."/>
            <person name="Miyauchi S."/>
            <person name="Viragh M."/>
            <person name="Kuo A."/>
            <person name="Thoen E."/>
            <person name="Andreopoulos B."/>
            <person name="Lu D."/>
            <person name="Skrede I."/>
            <person name="Drula E."/>
            <person name="Henrissat B."/>
            <person name="Morin E."/>
            <person name="Kohler A."/>
            <person name="Barry K."/>
            <person name="LaButti K."/>
            <person name="Morin E."/>
            <person name="Salamov A."/>
            <person name="Lipzen A."/>
            <person name="Mereny Z."/>
            <person name="Hegedus B."/>
            <person name="Baldrian P."/>
            <person name="Stursova M."/>
            <person name="Weitz H."/>
            <person name="Taylor A."/>
            <person name="Grigoriev I.V."/>
            <person name="Nagy L.G."/>
            <person name="Martin F."/>
            <person name="Kauserud H."/>
        </authorList>
    </citation>
    <scope>NUCLEOTIDE SEQUENCE</scope>
    <source>
        <strain evidence="2">9144</strain>
    </source>
</reference>
<evidence type="ECO:0000313" key="3">
    <source>
        <dbReference type="Proteomes" id="UP001219525"/>
    </source>
</evidence>
<evidence type="ECO:0000313" key="2">
    <source>
        <dbReference type="EMBL" id="KAJ7210518.1"/>
    </source>
</evidence>
<dbReference type="GO" id="GO:0016491">
    <property type="term" value="F:oxidoreductase activity"/>
    <property type="evidence" value="ECO:0007669"/>
    <property type="project" value="UniProtKB-KW"/>
</dbReference>
<evidence type="ECO:0008006" key="4">
    <source>
        <dbReference type="Google" id="ProtNLM"/>
    </source>
</evidence>
<dbReference type="Pfam" id="PF00106">
    <property type="entry name" value="adh_short"/>
    <property type="match status" value="1"/>
</dbReference>
<dbReference type="SUPFAM" id="SSF51735">
    <property type="entry name" value="NAD(P)-binding Rossmann-fold domains"/>
    <property type="match status" value="1"/>
</dbReference>
<accession>A0AAD6YAP8</accession>
<dbReference type="Gene3D" id="3.40.50.720">
    <property type="entry name" value="NAD(P)-binding Rossmann-like Domain"/>
    <property type="match status" value="1"/>
</dbReference>
<gene>
    <name evidence="2" type="ORF">GGX14DRAFT_625892</name>
</gene>
<comment type="caution">
    <text evidence="2">The sequence shown here is derived from an EMBL/GenBank/DDBJ whole genome shotgun (WGS) entry which is preliminary data.</text>
</comment>
<sequence length="335" mass="36928">MGQTLSNTFISLSDHLLAQLPTTQADLRGRTYIVTGSNVGVGLATAIHLARLNPARLILAVRNLEKGEAAKRDIITQTNFAGALEVWELEMEDFSSVVAFAERANTSLDRLDGAILNAGILSKDWSVTIDGWERMLQVNVLSTGLLSVLLLPRLQTTTKLPPPHPDVSHMPPHLTITGSAAQIRANLSTKRLSTKTDILLALNDPNKIKSGRYPISKLFNLVIARKVAHLPRAEGVVVNVAHPGTVYTEIVRDYKLGRFVMFWFRLVGWSPAKGALNLLYAVLSPTPPGAYIATCQIREPPPWIKTKEGLELQKTAWDELVALWRRVCPEVDNIL</sequence>